<evidence type="ECO:0000313" key="5">
    <source>
        <dbReference type="EMBL" id="SOD20643.1"/>
    </source>
</evidence>
<evidence type="ECO:0000256" key="2">
    <source>
        <dbReference type="PIRSR" id="PIRSR005211-1"/>
    </source>
</evidence>
<organism evidence="4 6">
    <name type="scientific">Nitrosomonas ureae</name>
    <dbReference type="NCBI Taxonomy" id="44577"/>
    <lineage>
        <taxon>Bacteria</taxon>
        <taxon>Pseudomonadati</taxon>
        <taxon>Pseudomonadota</taxon>
        <taxon>Betaproteobacteria</taxon>
        <taxon>Nitrosomonadales</taxon>
        <taxon>Nitrosomonadaceae</taxon>
        <taxon>Nitrosomonas</taxon>
    </lineage>
</organism>
<feature type="active site" description="Charge relay system" evidence="2">
    <location>
        <position position="149"/>
    </location>
</feature>
<dbReference type="Proteomes" id="UP000219335">
    <property type="component" value="Unassembled WGS sequence"/>
</dbReference>
<evidence type="ECO:0000313" key="6">
    <source>
        <dbReference type="Proteomes" id="UP000182882"/>
    </source>
</evidence>
<name>A0A0S3AM78_9PROT</name>
<feature type="domain" description="AB hydrolase-1" evidence="3">
    <location>
        <begin position="65"/>
        <end position="311"/>
    </location>
</feature>
<dbReference type="EMBL" id="OCMU01000002">
    <property type="protein sequence ID" value="SOD20643.1"/>
    <property type="molecule type" value="Genomic_DNA"/>
</dbReference>
<feature type="active site" description="Charge relay system" evidence="2">
    <location>
        <position position="276"/>
    </location>
</feature>
<reference evidence="6" key="1">
    <citation type="submission" date="2016-10" db="EMBL/GenBank/DDBJ databases">
        <authorList>
            <person name="Varghese N."/>
            <person name="Submissions S."/>
        </authorList>
    </citation>
    <scope>NUCLEOTIDE SEQUENCE [LARGE SCALE GENOMIC DNA]</scope>
    <source>
        <strain evidence="6">Nm10</strain>
    </source>
</reference>
<gene>
    <name evidence="4" type="ORF">SAMN05216406_11931</name>
    <name evidence="5" type="ORF">SAMN06297164_2687</name>
</gene>
<dbReference type="SUPFAM" id="SSF53474">
    <property type="entry name" value="alpha/beta-Hydrolases"/>
    <property type="match status" value="1"/>
</dbReference>
<dbReference type="InterPro" id="IPR012020">
    <property type="entry name" value="ABHD4"/>
</dbReference>
<evidence type="ECO:0000259" key="3">
    <source>
        <dbReference type="Pfam" id="PF00561"/>
    </source>
</evidence>
<feature type="active site" description="Charge relay system" evidence="2">
    <location>
        <position position="304"/>
    </location>
</feature>
<dbReference type="GO" id="GO:0047372">
    <property type="term" value="F:monoacylglycerol lipase activity"/>
    <property type="evidence" value="ECO:0007669"/>
    <property type="project" value="TreeGrafter"/>
</dbReference>
<dbReference type="PIRSF" id="PIRSF005211">
    <property type="entry name" value="Ab_hydro_YheT"/>
    <property type="match status" value="1"/>
</dbReference>
<dbReference type="Gene3D" id="3.40.50.1820">
    <property type="entry name" value="alpha/beta hydrolase"/>
    <property type="match status" value="1"/>
</dbReference>
<dbReference type="PANTHER" id="PTHR10794">
    <property type="entry name" value="ABHYDROLASE DOMAIN-CONTAINING PROTEIN"/>
    <property type="match status" value="1"/>
</dbReference>
<accession>A0A0S3AM78</accession>
<dbReference type="RefSeq" id="WP_062559732.1">
    <property type="nucleotide sequence ID" value="NZ_CP013341.1"/>
</dbReference>
<protein>
    <recommendedName>
        <fullName evidence="3">AB hydrolase-1 domain-containing protein</fullName>
    </recommendedName>
</protein>
<reference evidence="5 7" key="3">
    <citation type="submission" date="2017-09" db="EMBL/GenBank/DDBJ databases">
        <authorList>
            <person name="Ehlers B."/>
            <person name="Leendertz F.H."/>
        </authorList>
    </citation>
    <scope>NUCLEOTIDE SEQUENCE [LARGE SCALE GENOMIC DNA]</scope>
    <source>
        <strain evidence="5 7">Nm42</strain>
    </source>
</reference>
<dbReference type="InterPro" id="IPR000073">
    <property type="entry name" value="AB_hydrolase_1"/>
</dbReference>
<comment type="similarity">
    <text evidence="1">Belongs to the AB hydrolase superfamily. AB hydrolase 4 family.</text>
</comment>
<evidence type="ECO:0000313" key="7">
    <source>
        <dbReference type="Proteomes" id="UP000219335"/>
    </source>
</evidence>
<sequence length="349" mass="39363">MFRTTIPLYTNRYKAPPWLPGGNIQTLYPYFNKPVPLFTYRRERWELEDGDFVDVDWTEGSVDSPLVIFFHGLEGGSSSHYILSMINRLKSHGWRSAVIHFRGCSGVPNRLSRAYHAGDSTEIDWMLRRITNQKQVINSVRPVYVMGVSLGGNALLKWLGEQGERACELVTGAATVSVPLDLAAAGSALDKGFNQIYTRHFLTTLKNKALDKLEQFPDLFDATALKKCASIYDFDNLVTAPLHGFRDTDDYWLHSSSKQWLPHIKVPTIVINARNDPFMPASVLPGQNEVSSAVTLEFPEEGGHAGFMQGPFPGKLDWLPKKILSFFHYQCQHRFSEETSDKSVLYISG</sequence>
<dbReference type="AlphaFoldDB" id="A0A0S3AM78"/>
<reference evidence="4" key="2">
    <citation type="submission" date="2016-10" db="EMBL/GenBank/DDBJ databases">
        <authorList>
            <person name="de Groot N.N."/>
        </authorList>
    </citation>
    <scope>NUCLEOTIDE SEQUENCE [LARGE SCALE GENOMIC DNA]</scope>
    <source>
        <strain evidence="4">Nm10</strain>
    </source>
</reference>
<dbReference type="Pfam" id="PF00561">
    <property type="entry name" value="Abhydrolase_1"/>
    <property type="match status" value="1"/>
</dbReference>
<dbReference type="Proteomes" id="UP000182882">
    <property type="component" value="Unassembled WGS sequence"/>
</dbReference>
<dbReference type="InterPro" id="IPR029058">
    <property type="entry name" value="AB_hydrolase_fold"/>
</dbReference>
<evidence type="ECO:0000313" key="4">
    <source>
        <dbReference type="EMBL" id="SDU04346.1"/>
    </source>
</evidence>
<dbReference type="KEGG" id="nur:ATY38_13380"/>
<dbReference type="EMBL" id="FNLN01000019">
    <property type="protein sequence ID" value="SDU04346.1"/>
    <property type="molecule type" value="Genomic_DNA"/>
</dbReference>
<evidence type="ECO:0000256" key="1">
    <source>
        <dbReference type="ARBA" id="ARBA00010884"/>
    </source>
</evidence>
<dbReference type="GO" id="GO:0034338">
    <property type="term" value="F:short-chain carboxylesterase activity"/>
    <property type="evidence" value="ECO:0007669"/>
    <property type="project" value="TreeGrafter"/>
</dbReference>
<dbReference type="InterPro" id="IPR050960">
    <property type="entry name" value="AB_hydrolase_4_sf"/>
</dbReference>
<proteinExistence type="inferred from homology"/>
<keyword evidence="6" id="KW-1185">Reference proteome</keyword>
<dbReference type="PANTHER" id="PTHR10794:SF94">
    <property type="entry name" value="ESTERASE YHET-RELATED"/>
    <property type="match status" value="1"/>
</dbReference>